<evidence type="ECO:0000313" key="10">
    <source>
        <dbReference type="Proteomes" id="UP000268033"/>
    </source>
</evidence>
<evidence type="ECO:0000313" key="9">
    <source>
        <dbReference type="EMBL" id="ROQ18941.1"/>
    </source>
</evidence>
<dbReference type="PANTHER" id="PTHR13806:SF31">
    <property type="entry name" value="FLOTILLIN-LIKE PROTEIN 1-RELATED"/>
    <property type="match status" value="1"/>
</dbReference>
<dbReference type="PANTHER" id="PTHR13806">
    <property type="entry name" value="FLOTILLIN-RELATED"/>
    <property type="match status" value="1"/>
</dbReference>
<keyword evidence="4" id="KW-1003">Cell membrane</keyword>
<dbReference type="RefSeq" id="WP_050658782.1">
    <property type="nucleotide sequence ID" value="NZ_JBLXAC010000027.1"/>
</dbReference>
<proteinExistence type="inferred from homology"/>
<dbReference type="SUPFAM" id="SSF117892">
    <property type="entry name" value="Band 7/SPFH domain"/>
    <property type="match status" value="1"/>
</dbReference>
<feature type="domain" description="Band 7" evidence="8">
    <location>
        <begin position="26"/>
        <end position="201"/>
    </location>
</feature>
<dbReference type="CDD" id="cd03399">
    <property type="entry name" value="SPFH_flotillin"/>
    <property type="match status" value="1"/>
</dbReference>
<evidence type="ECO:0000256" key="6">
    <source>
        <dbReference type="SAM" id="Coils"/>
    </source>
</evidence>
<dbReference type="Pfam" id="PF01145">
    <property type="entry name" value="Band_7"/>
    <property type="match status" value="1"/>
</dbReference>
<evidence type="ECO:0000259" key="8">
    <source>
        <dbReference type="SMART" id="SM00244"/>
    </source>
</evidence>
<evidence type="ECO:0000256" key="3">
    <source>
        <dbReference type="ARBA" id="ARBA00007161"/>
    </source>
</evidence>
<evidence type="ECO:0000256" key="7">
    <source>
        <dbReference type="SAM" id="Phobius"/>
    </source>
</evidence>
<dbReference type="AlphaFoldDB" id="A0A3N1NU05"/>
<feature type="coiled-coil region" evidence="6">
    <location>
        <begin position="393"/>
        <end position="433"/>
    </location>
</feature>
<keyword evidence="6" id="KW-0175">Coiled coil</keyword>
<dbReference type="SMART" id="SM00244">
    <property type="entry name" value="PHB"/>
    <property type="match status" value="1"/>
</dbReference>
<keyword evidence="5 7" id="KW-0472">Membrane</keyword>
<keyword evidence="10" id="KW-1185">Reference proteome</keyword>
<name>A0A3N1NU05_9GAMM</name>
<sequence>MENLDFILMVAGAVVAGLLFIGLIFTKLYHRASKEVAFVRTGMGGEKVVKDGGTLVLPVLQEVINVNMNTLRLEVRRANEAALITRDRMRVDVTAEFYVRVAPTVEAISVAAQTLGNRTLEVDALKSLIEGKFVDVLRAVAAEMAMEELHEKRSDFVQRVQNNVRVDLEKNGLELESVSLTGLDQTDPKFFRVDNAFDAEGLTQLTKITESRRKQRNDIERETEVQIQERNLETEQRSLAIKRESEYARLQQEKEVELRRAAQTTDIAKERADKNREAELVTIEADRAIEEARIAKEREVEAREIDKRRQLEEAEIVRKRTLELAEQEKAIALARKSEEESAARAKASEAEALSVAAQENVRTVQETAVAERDKQIEIIEASKAAEMDAVKIRVAAETEKAAAEDRAEALLTEAKANAEKAEIEAQAEAAAEKTRADAKAKSYEVEAAGQRALHEASNVLSPEQVEMQLKLALYKYLPDIIRESVKPLENIDGIKIVQMDGFAGQASGHGDDKREGGSGNLADSVTEAALRYRTQAPLVDALLGEIGLKDGITKLDKLNS</sequence>
<dbReference type="InterPro" id="IPR001107">
    <property type="entry name" value="Band_7"/>
</dbReference>
<evidence type="ECO:0000256" key="2">
    <source>
        <dbReference type="ARBA" id="ARBA00004236"/>
    </source>
</evidence>
<comment type="similarity">
    <text evidence="3">Belongs to the band 7/mec-2 family. Flotillin subfamily.</text>
</comment>
<feature type="transmembrane region" description="Helical" evidence="7">
    <location>
        <begin position="6"/>
        <end position="25"/>
    </location>
</feature>
<dbReference type="Proteomes" id="UP000268033">
    <property type="component" value="Unassembled WGS sequence"/>
</dbReference>
<dbReference type="Pfam" id="PF15975">
    <property type="entry name" value="Flot"/>
    <property type="match status" value="1"/>
</dbReference>
<comment type="caution">
    <text evidence="9">The sequence shown here is derived from an EMBL/GenBank/DDBJ whole genome shotgun (WGS) entry which is preliminary data.</text>
</comment>
<dbReference type="STRING" id="584787.GCA_001247655_03298"/>
<organism evidence="9 10">
    <name type="scientific">Gallaecimonas pentaromativorans</name>
    <dbReference type="NCBI Taxonomy" id="584787"/>
    <lineage>
        <taxon>Bacteria</taxon>
        <taxon>Pseudomonadati</taxon>
        <taxon>Pseudomonadota</taxon>
        <taxon>Gammaproteobacteria</taxon>
        <taxon>Enterobacterales</taxon>
        <taxon>Gallaecimonadaceae</taxon>
        <taxon>Gallaecimonas</taxon>
    </lineage>
</organism>
<evidence type="ECO:0000256" key="5">
    <source>
        <dbReference type="ARBA" id="ARBA00023136"/>
    </source>
</evidence>
<dbReference type="Gene3D" id="3.30.479.30">
    <property type="entry name" value="Band 7 domain"/>
    <property type="match status" value="1"/>
</dbReference>
<keyword evidence="7" id="KW-0812">Transmembrane</keyword>
<dbReference type="EMBL" id="RJUL01000013">
    <property type="protein sequence ID" value="ROQ18941.1"/>
    <property type="molecule type" value="Genomic_DNA"/>
</dbReference>
<evidence type="ECO:0000256" key="4">
    <source>
        <dbReference type="ARBA" id="ARBA00022475"/>
    </source>
</evidence>
<keyword evidence="7" id="KW-1133">Transmembrane helix</keyword>
<protein>
    <submittedName>
        <fullName evidence="9">Flotillin</fullName>
    </submittedName>
</protein>
<evidence type="ECO:0000256" key="1">
    <source>
        <dbReference type="ARBA" id="ARBA00004167"/>
    </source>
</evidence>
<dbReference type="OrthoDB" id="9815577at2"/>
<reference evidence="9 10" key="1">
    <citation type="submission" date="2018-11" db="EMBL/GenBank/DDBJ databases">
        <title>Genomic Encyclopedia of Type Strains, Phase IV (KMG-IV): sequencing the most valuable type-strain genomes for metagenomic binning, comparative biology and taxonomic classification.</title>
        <authorList>
            <person name="Goeker M."/>
        </authorList>
    </citation>
    <scope>NUCLEOTIDE SEQUENCE [LARGE SCALE GENOMIC DNA]</scope>
    <source>
        <strain evidence="9 10">DSM 21945</strain>
    </source>
</reference>
<dbReference type="GO" id="GO:0005886">
    <property type="term" value="C:plasma membrane"/>
    <property type="evidence" value="ECO:0007669"/>
    <property type="project" value="UniProtKB-SubCell"/>
</dbReference>
<gene>
    <name evidence="9" type="ORF">EDC28_11357</name>
</gene>
<dbReference type="InterPro" id="IPR036013">
    <property type="entry name" value="Band_7/SPFH_dom_sf"/>
</dbReference>
<dbReference type="InterPro" id="IPR031905">
    <property type="entry name" value="Flotillin_C"/>
</dbReference>
<dbReference type="InterPro" id="IPR027705">
    <property type="entry name" value="Flotillin_fam"/>
</dbReference>
<comment type="subcellular location">
    <subcellularLocation>
        <location evidence="2">Cell membrane</location>
    </subcellularLocation>
    <subcellularLocation>
        <location evidence="1">Membrane</location>
        <topology evidence="1">Single-pass membrane protein</topology>
    </subcellularLocation>
</comment>
<accession>A0A3N1NU05</accession>